<name>U1YHP1_ANEAE</name>
<dbReference type="Proteomes" id="UP000016511">
    <property type="component" value="Unassembled WGS sequence"/>
</dbReference>
<dbReference type="STRING" id="649747.HMPREF0083_01617"/>
<keyword evidence="2" id="KW-1185">Reference proteome</keyword>
<evidence type="ECO:0000313" key="2">
    <source>
        <dbReference type="Proteomes" id="UP000016511"/>
    </source>
</evidence>
<sequence>MHRFVSCTEEDERIGIADKAVVSRYEKYYGVCRKTMFLAVRRKSNEASI</sequence>
<comment type="caution">
    <text evidence="1">The sequence shown here is derived from an EMBL/GenBank/DDBJ whole genome shotgun (WGS) entry which is preliminary data.</text>
</comment>
<dbReference type="EMBL" id="AWSJ01000110">
    <property type="protein sequence ID" value="ERI10271.1"/>
    <property type="molecule type" value="Genomic_DNA"/>
</dbReference>
<dbReference type="AlphaFoldDB" id="U1YHP1"/>
<accession>U1YHP1</accession>
<organism evidence="1 2">
    <name type="scientific">Aneurinibacillus aneurinilyticus ATCC 12856</name>
    <dbReference type="NCBI Taxonomy" id="649747"/>
    <lineage>
        <taxon>Bacteria</taxon>
        <taxon>Bacillati</taxon>
        <taxon>Bacillota</taxon>
        <taxon>Bacilli</taxon>
        <taxon>Bacillales</taxon>
        <taxon>Paenibacillaceae</taxon>
        <taxon>Aneurinibacillus group</taxon>
        <taxon>Aneurinibacillus</taxon>
    </lineage>
</organism>
<proteinExistence type="predicted"/>
<evidence type="ECO:0000313" key="1">
    <source>
        <dbReference type="EMBL" id="ERI10271.1"/>
    </source>
</evidence>
<dbReference type="HOGENOM" id="CLU_3131709_0_0_9"/>
<protein>
    <submittedName>
        <fullName evidence="1">Uncharacterized protein</fullName>
    </submittedName>
</protein>
<gene>
    <name evidence="1" type="ORF">HMPREF0083_01617</name>
</gene>
<reference evidence="1 2" key="1">
    <citation type="submission" date="2013-08" db="EMBL/GenBank/DDBJ databases">
        <authorList>
            <person name="Weinstock G."/>
            <person name="Sodergren E."/>
            <person name="Wylie T."/>
            <person name="Fulton L."/>
            <person name="Fulton R."/>
            <person name="Fronick C."/>
            <person name="O'Laughlin M."/>
            <person name="Godfrey J."/>
            <person name="Miner T."/>
            <person name="Herter B."/>
            <person name="Appelbaum E."/>
            <person name="Cordes M."/>
            <person name="Lek S."/>
            <person name="Wollam A."/>
            <person name="Pepin K.H."/>
            <person name="Palsikar V.B."/>
            <person name="Mitreva M."/>
            <person name="Wilson R.K."/>
        </authorList>
    </citation>
    <scope>NUCLEOTIDE SEQUENCE [LARGE SCALE GENOMIC DNA]</scope>
    <source>
        <strain evidence="1 2">ATCC 12856</strain>
    </source>
</reference>